<accession>A0A3B0T7A7</accession>
<feature type="non-terminal residue" evidence="1">
    <location>
        <position position="1"/>
    </location>
</feature>
<name>A0A3B0T7A7_9ZZZZ</name>
<proteinExistence type="predicted"/>
<gene>
    <name evidence="1" type="ORF">MNBD_ACTINO01-1768</name>
</gene>
<protein>
    <submittedName>
        <fullName evidence="1">DNA double-strand break repair Rad50 ATPase</fullName>
    </submittedName>
</protein>
<dbReference type="SUPFAM" id="SSF52540">
    <property type="entry name" value="P-loop containing nucleoside triphosphate hydrolases"/>
    <property type="match status" value="1"/>
</dbReference>
<dbReference type="PANTHER" id="PTHR41259">
    <property type="entry name" value="DOUBLE-STRAND BREAK REPAIR RAD50 ATPASE, PUTATIVE-RELATED"/>
    <property type="match status" value="1"/>
</dbReference>
<evidence type="ECO:0000313" key="1">
    <source>
        <dbReference type="EMBL" id="VAW09227.1"/>
    </source>
</evidence>
<reference evidence="1" key="1">
    <citation type="submission" date="2018-06" db="EMBL/GenBank/DDBJ databases">
        <authorList>
            <person name="Zhirakovskaya E."/>
        </authorList>
    </citation>
    <scope>NUCLEOTIDE SEQUENCE</scope>
</reference>
<sequence>LERITDELARSTPERETLVEVFERATLTEDEERKHREDAQIAFERARADSEYRRHQIEVDQLTERHSRVIEAQVQLGQADEVVDSIVIDVELLAEIEDAYLELAKLRAATQRALPGVTVKALTDVDVIIEADAVSLTADEERTFSVDATASIVVPDVIEITVTAGTDGADVAGALEEAEARYEELCRRGDVTGLPDARVKADLASEALRNRATAVETFERDLRDLTLEALANKIQRLNHKIAEFEATRVEIPPIPDDLTVAQDIERSAHDAVTAARESAGRADDLARTAKAKLVDFDLGHVHLKAQLEIAESAVSSAVRMLTVSREERSDDELTAAEDDARTAVTAAEVAIAELTERLAALDADTLETLLENARAAHVRSTKDLQAIEDHRRELEITLTVETDRGPARSCDEAATRLIEARIRHDHLTSRAAAAKALYDTFVRHRQEARQRYNQPFRARIEQLGRIVFGSTFAITLNDDLSIGTRTLDGTTLAFGQLSTGAQEQLGLLARLACAMLVSADGGAPVIIDDALGWSDPGRLDRMGAAISSAADDCQVIILTCVPDRYSAVGKARTVRI</sequence>
<organism evidence="1">
    <name type="scientific">hydrothermal vent metagenome</name>
    <dbReference type="NCBI Taxonomy" id="652676"/>
    <lineage>
        <taxon>unclassified sequences</taxon>
        <taxon>metagenomes</taxon>
        <taxon>ecological metagenomes</taxon>
    </lineage>
</organism>
<dbReference type="PANTHER" id="PTHR41259:SF1">
    <property type="entry name" value="DOUBLE-STRAND BREAK REPAIR RAD50 ATPASE, PUTATIVE-RELATED"/>
    <property type="match status" value="1"/>
</dbReference>
<dbReference type="AlphaFoldDB" id="A0A3B0T7A7"/>
<dbReference type="InterPro" id="IPR027417">
    <property type="entry name" value="P-loop_NTPase"/>
</dbReference>
<dbReference type="Gene3D" id="3.40.50.300">
    <property type="entry name" value="P-loop containing nucleotide triphosphate hydrolases"/>
    <property type="match status" value="1"/>
</dbReference>
<dbReference type="EMBL" id="UOEI01000698">
    <property type="protein sequence ID" value="VAW09227.1"/>
    <property type="molecule type" value="Genomic_DNA"/>
</dbReference>